<dbReference type="InterPro" id="IPR052192">
    <property type="entry name" value="Insect_Ionotropic_Sensory_Rcpt"/>
</dbReference>
<evidence type="ECO:0000256" key="1">
    <source>
        <dbReference type="ARBA" id="ARBA00004651"/>
    </source>
</evidence>
<evidence type="ECO:0000313" key="16">
    <source>
        <dbReference type="Proteomes" id="UP000000305"/>
    </source>
</evidence>
<dbReference type="eggNOG" id="KOG1052">
    <property type="taxonomic scope" value="Eukaryota"/>
</dbReference>
<gene>
    <name evidence="15" type="ORF">DAPPUDRAFT_104438</name>
</gene>
<evidence type="ECO:0000256" key="4">
    <source>
        <dbReference type="ARBA" id="ARBA00022475"/>
    </source>
</evidence>
<proteinExistence type="inferred from homology"/>
<evidence type="ECO:0000256" key="11">
    <source>
        <dbReference type="ARBA" id="ARBA00023286"/>
    </source>
</evidence>
<dbReference type="GO" id="GO:0015276">
    <property type="term" value="F:ligand-gated monoatomic ion channel activity"/>
    <property type="evidence" value="ECO:0007669"/>
    <property type="project" value="InterPro"/>
</dbReference>
<feature type="domain" description="Ionotropic glutamate receptor L-glutamate and glycine-binding" evidence="14">
    <location>
        <begin position="20"/>
        <end position="80"/>
    </location>
</feature>
<evidence type="ECO:0000256" key="8">
    <source>
        <dbReference type="ARBA" id="ARBA00023136"/>
    </source>
</evidence>
<dbReference type="InterPro" id="IPR001320">
    <property type="entry name" value="Iontro_rcpt_C"/>
</dbReference>
<accession>E9GM82</accession>
<name>E9GM82_DAPPU</name>
<reference evidence="15 16" key="1">
    <citation type="journal article" date="2011" name="Science">
        <title>The ecoresponsive genome of Daphnia pulex.</title>
        <authorList>
            <person name="Colbourne J.K."/>
            <person name="Pfrender M.E."/>
            <person name="Gilbert D."/>
            <person name="Thomas W.K."/>
            <person name="Tucker A."/>
            <person name="Oakley T.H."/>
            <person name="Tokishita S."/>
            <person name="Aerts A."/>
            <person name="Arnold G.J."/>
            <person name="Basu M.K."/>
            <person name="Bauer D.J."/>
            <person name="Caceres C.E."/>
            <person name="Carmel L."/>
            <person name="Casola C."/>
            <person name="Choi J.H."/>
            <person name="Detter J.C."/>
            <person name="Dong Q."/>
            <person name="Dusheyko S."/>
            <person name="Eads B.D."/>
            <person name="Frohlich T."/>
            <person name="Geiler-Samerotte K.A."/>
            <person name="Gerlach D."/>
            <person name="Hatcher P."/>
            <person name="Jogdeo S."/>
            <person name="Krijgsveld J."/>
            <person name="Kriventseva E.V."/>
            <person name="Kultz D."/>
            <person name="Laforsch C."/>
            <person name="Lindquist E."/>
            <person name="Lopez J."/>
            <person name="Manak J.R."/>
            <person name="Muller J."/>
            <person name="Pangilinan J."/>
            <person name="Patwardhan R.P."/>
            <person name="Pitluck S."/>
            <person name="Pritham E.J."/>
            <person name="Rechtsteiner A."/>
            <person name="Rho M."/>
            <person name="Rogozin I.B."/>
            <person name="Sakarya O."/>
            <person name="Salamov A."/>
            <person name="Schaack S."/>
            <person name="Shapiro H."/>
            <person name="Shiga Y."/>
            <person name="Skalitzky C."/>
            <person name="Smith Z."/>
            <person name="Souvorov A."/>
            <person name="Sung W."/>
            <person name="Tang Z."/>
            <person name="Tsuchiya D."/>
            <person name="Tu H."/>
            <person name="Vos H."/>
            <person name="Wang M."/>
            <person name="Wolf Y.I."/>
            <person name="Yamagata H."/>
            <person name="Yamada T."/>
            <person name="Ye Y."/>
            <person name="Shaw J.R."/>
            <person name="Andrews J."/>
            <person name="Crease T.J."/>
            <person name="Tang H."/>
            <person name="Lucas S.M."/>
            <person name="Robertson H.M."/>
            <person name="Bork P."/>
            <person name="Koonin E.V."/>
            <person name="Zdobnov E.M."/>
            <person name="Grigoriev I.V."/>
            <person name="Lynch M."/>
            <person name="Boore J.L."/>
        </authorList>
    </citation>
    <scope>NUCLEOTIDE SEQUENCE [LARGE SCALE GENOMIC DNA]</scope>
</reference>
<evidence type="ECO:0000256" key="12">
    <source>
        <dbReference type="ARBA" id="ARBA00023303"/>
    </source>
</evidence>
<dbReference type="GO" id="GO:0050906">
    <property type="term" value="P:detection of stimulus involved in sensory perception"/>
    <property type="evidence" value="ECO:0007669"/>
    <property type="project" value="UniProtKB-ARBA"/>
</dbReference>
<dbReference type="OrthoDB" id="6485003at2759"/>
<dbReference type="FunFam" id="3.40.190.10:FF:000289">
    <property type="entry name" value="Ionotropic receptor 10a"/>
    <property type="match status" value="1"/>
</dbReference>
<dbReference type="PhylomeDB" id="E9GM82"/>
<dbReference type="Pfam" id="PF10613">
    <property type="entry name" value="Lig_chan-Glu_bd"/>
    <property type="match status" value="1"/>
</dbReference>
<dbReference type="SMART" id="SM00918">
    <property type="entry name" value="Lig_chan-Glu_bd"/>
    <property type="match status" value="1"/>
</dbReference>
<dbReference type="InterPro" id="IPR019594">
    <property type="entry name" value="Glu/Gly-bd"/>
</dbReference>
<evidence type="ECO:0000256" key="2">
    <source>
        <dbReference type="ARBA" id="ARBA00008685"/>
    </source>
</evidence>
<evidence type="ECO:0000256" key="7">
    <source>
        <dbReference type="ARBA" id="ARBA00023065"/>
    </source>
</evidence>
<keyword evidence="8" id="KW-0472">Membrane</keyword>
<dbReference type="PANTHER" id="PTHR42643:SF24">
    <property type="entry name" value="IONOTROPIC RECEPTOR 60A"/>
    <property type="match status" value="1"/>
</dbReference>
<evidence type="ECO:0008006" key="17">
    <source>
        <dbReference type="Google" id="ProtNLM"/>
    </source>
</evidence>
<keyword evidence="16" id="KW-1185">Reference proteome</keyword>
<comment type="similarity">
    <text evidence="2">Belongs to the glutamate-gated ion channel (TC 1.A.10.1) family.</text>
</comment>
<evidence type="ECO:0000256" key="9">
    <source>
        <dbReference type="ARBA" id="ARBA00023170"/>
    </source>
</evidence>
<dbReference type="HOGENOM" id="CLU_866728_0_0_1"/>
<feature type="domain" description="Ionotropic glutamate receptor C-terminal" evidence="13">
    <location>
        <begin position="10"/>
        <end position="292"/>
    </location>
</feature>
<dbReference type="GO" id="GO:0005886">
    <property type="term" value="C:plasma membrane"/>
    <property type="evidence" value="ECO:0007669"/>
    <property type="project" value="UniProtKB-SubCell"/>
</dbReference>
<dbReference type="PANTHER" id="PTHR42643">
    <property type="entry name" value="IONOTROPIC RECEPTOR 20A-RELATED"/>
    <property type="match status" value="1"/>
</dbReference>
<dbReference type="SMART" id="SM00079">
    <property type="entry name" value="PBPe"/>
    <property type="match status" value="1"/>
</dbReference>
<dbReference type="Gene3D" id="3.40.190.10">
    <property type="entry name" value="Periplasmic binding protein-like II"/>
    <property type="match status" value="1"/>
</dbReference>
<evidence type="ECO:0000256" key="10">
    <source>
        <dbReference type="ARBA" id="ARBA00023180"/>
    </source>
</evidence>
<sequence length="321" mass="36145">MDNGIIQGRHFRIGTIHAPPYIIIEHTGRNISHVNGFVHQIVAWLAEKHQFTFEYVGPPDGAYGAFVNGSWNGMVGMVIAGEIDIIAASLSVTYPRSQVVDFTFAFSEDPTSILIPYPQLDSTISGIVKPFQYEFVDQTSGGRLVLGSCRLRQLVHQQSGVLSDGPEILARHHHRQKFGRKSRRPSDGVETHFSRIHTEATSGVLANLGAQLKAHPENQLPSLEHVEDVVYYQRKAFPHEETVLKVRIDNDFKVNKKCRLAIAKEPLFPDQHGFALHKGSALTDMFNYNWDYSITGEALSYLDRIAAQFRLSLYIPIRIRN</sequence>
<evidence type="ECO:0000313" key="15">
    <source>
        <dbReference type="EMBL" id="EFX79318.1"/>
    </source>
</evidence>
<evidence type="ECO:0000256" key="6">
    <source>
        <dbReference type="ARBA" id="ARBA00022989"/>
    </source>
</evidence>
<keyword evidence="4" id="KW-1003">Cell membrane</keyword>
<keyword evidence="5" id="KW-0812">Transmembrane</keyword>
<evidence type="ECO:0000256" key="5">
    <source>
        <dbReference type="ARBA" id="ARBA00022692"/>
    </source>
</evidence>
<dbReference type="AlphaFoldDB" id="E9GM82"/>
<dbReference type="KEGG" id="dpx:DAPPUDRAFT_104438"/>
<dbReference type="SUPFAM" id="SSF53850">
    <property type="entry name" value="Periplasmic binding protein-like II"/>
    <property type="match status" value="1"/>
</dbReference>
<dbReference type="InParanoid" id="E9GM82"/>
<keyword evidence="6" id="KW-1133">Transmembrane helix</keyword>
<protein>
    <recommendedName>
        <fullName evidence="17">Ionotropic glutamate receptor L-glutamate and glycine-binding domain-containing protein</fullName>
    </recommendedName>
</protein>
<keyword evidence="12" id="KW-0407">Ion channel</keyword>
<keyword evidence="11" id="KW-1071">Ligand-gated ion channel</keyword>
<evidence type="ECO:0000259" key="13">
    <source>
        <dbReference type="SMART" id="SM00079"/>
    </source>
</evidence>
<keyword evidence="9" id="KW-0675">Receptor</keyword>
<organism evidence="15 16">
    <name type="scientific">Daphnia pulex</name>
    <name type="common">Water flea</name>
    <dbReference type="NCBI Taxonomy" id="6669"/>
    <lineage>
        <taxon>Eukaryota</taxon>
        <taxon>Metazoa</taxon>
        <taxon>Ecdysozoa</taxon>
        <taxon>Arthropoda</taxon>
        <taxon>Crustacea</taxon>
        <taxon>Branchiopoda</taxon>
        <taxon>Diplostraca</taxon>
        <taxon>Cladocera</taxon>
        <taxon>Anomopoda</taxon>
        <taxon>Daphniidae</taxon>
        <taxon>Daphnia</taxon>
    </lineage>
</organism>
<evidence type="ECO:0000259" key="14">
    <source>
        <dbReference type="SMART" id="SM00918"/>
    </source>
</evidence>
<dbReference type="Proteomes" id="UP000000305">
    <property type="component" value="Unassembled WGS sequence"/>
</dbReference>
<comment type="subcellular location">
    <subcellularLocation>
        <location evidence="1">Cell membrane</location>
        <topology evidence="1">Multi-pass membrane protein</topology>
    </subcellularLocation>
</comment>
<evidence type="ECO:0000256" key="3">
    <source>
        <dbReference type="ARBA" id="ARBA00022448"/>
    </source>
</evidence>
<keyword evidence="3" id="KW-0813">Transport</keyword>
<keyword evidence="7" id="KW-0406">Ion transport</keyword>
<keyword evidence="10" id="KW-0325">Glycoprotein</keyword>
<dbReference type="EMBL" id="GL732552">
    <property type="protein sequence ID" value="EFX79318.1"/>
    <property type="molecule type" value="Genomic_DNA"/>
</dbReference>